<dbReference type="OrthoDB" id="2367075at2759"/>
<name>A0A550CEV3_9AGAR</name>
<dbReference type="EMBL" id="VDMD01000010">
    <property type="protein sequence ID" value="TRM63330.1"/>
    <property type="molecule type" value="Genomic_DNA"/>
</dbReference>
<dbReference type="AlphaFoldDB" id="A0A550CEV3"/>
<gene>
    <name evidence="1" type="ORF">BD626DRAFT_496311</name>
</gene>
<keyword evidence="2" id="KW-1185">Reference proteome</keyword>
<evidence type="ECO:0000313" key="2">
    <source>
        <dbReference type="Proteomes" id="UP000320762"/>
    </source>
</evidence>
<sequence>MMQQGTKRPRVNDYTGEHSKTAVAARSEKFYMPGGDLIVQAENTLYCLHSYHFTRATSF</sequence>
<reference evidence="1 2" key="1">
    <citation type="journal article" date="2019" name="New Phytol.">
        <title>Comparative genomics reveals unique wood-decay strategies and fruiting body development in the Schizophyllaceae.</title>
        <authorList>
            <person name="Almasi E."/>
            <person name="Sahu N."/>
            <person name="Krizsan K."/>
            <person name="Balint B."/>
            <person name="Kovacs G.M."/>
            <person name="Kiss B."/>
            <person name="Cseklye J."/>
            <person name="Drula E."/>
            <person name="Henrissat B."/>
            <person name="Nagy I."/>
            <person name="Chovatia M."/>
            <person name="Adam C."/>
            <person name="LaButti K."/>
            <person name="Lipzen A."/>
            <person name="Riley R."/>
            <person name="Grigoriev I.V."/>
            <person name="Nagy L.G."/>
        </authorList>
    </citation>
    <scope>NUCLEOTIDE SEQUENCE [LARGE SCALE GENOMIC DNA]</scope>
    <source>
        <strain evidence="1 2">NL-1724</strain>
    </source>
</reference>
<accession>A0A550CEV3</accession>
<evidence type="ECO:0000313" key="1">
    <source>
        <dbReference type="EMBL" id="TRM63330.1"/>
    </source>
</evidence>
<organism evidence="1 2">
    <name type="scientific">Schizophyllum amplum</name>
    <dbReference type="NCBI Taxonomy" id="97359"/>
    <lineage>
        <taxon>Eukaryota</taxon>
        <taxon>Fungi</taxon>
        <taxon>Dikarya</taxon>
        <taxon>Basidiomycota</taxon>
        <taxon>Agaricomycotina</taxon>
        <taxon>Agaricomycetes</taxon>
        <taxon>Agaricomycetidae</taxon>
        <taxon>Agaricales</taxon>
        <taxon>Schizophyllaceae</taxon>
        <taxon>Schizophyllum</taxon>
    </lineage>
</organism>
<proteinExistence type="predicted"/>
<protein>
    <submittedName>
        <fullName evidence="1">Uncharacterized protein</fullName>
    </submittedName>
</protein>
<comment type="caution">
    <text evidence="1">The sequence shown here is derived from an EMBL/GenBank/DDBJ whole genome shotgun (WGS) entry which is preliminary data.</text>
</comment>
<dbReference type="Proteomes" id="UP000320762">
    <property type="component" value="Unassembled WGS sequence"/>
</dbReference>